<dbReference type="AlphaFoldDB" id="A0A511B5T7"/>
<dbReference type="Gene3D" id="1.10.3230.20">
    <property type="entry name" value="P22 tail accessory factor (Gp4)"/>
    <property type="match status" value="2"/>
</dbReference>
<keyword evidence="2" id="KW-1185">Reference proteome</keyword>
<sequence length="284" mass="30766">MSETNNGGTPNVTTGYLVSDLVGLALEQLGVGVGGQNTDPQGLASGVMHLNMMLAQWQRREWLVPNLTDVFCMATGKSVYYVGPGGDIDISVRPAQVMGAYARLLFNGGAAVEGDFSANDFDPSDFVDNDDGLSSANPIDYHLAEIPSYQDYAALGLKGLKTWPSFYFYNPAFPLGEFRPWPIPAGGNTWQLHLLIAQPLQGNLKADTPLNLPPEYWDAVMWCLAARLAPSYGQEVSATVATFARASLSTIRTVSFRAPTLAMPAILTPISNPFYWPGLEIQKL</sequence>
<accession>A0A511B5T7</accession>
<comment type="caution">
    <text evidence="1">The sequence shown here is derived from an EMBL/GenBank/DDBJ whole genome shotgun (WGS) entry which is preliminary data.</text>
</comment>
<proteinExistence type="predicted"/>
<evidence type="ECO:0000313" key="2">
    <source>
        <dbReference type="Proteomes" id="UP000321230"/>
    </source>
</evidence>
<dbReference type="InterPro" id="IPR038258">
    <property type="entry name" value="Gp4_sf"/>
</dbReference>
<gene>
    <name evidence="1" type="ORF">GWA01_09370</name>
</gene>
<name>A0A511B5T7_9PROT</name>
<dbReference type="RefSeq" id="WP_146794485.1">
    <property type="nucleotide sequence ID" value="NZ_BARC01000011.1"/>
</dbReference>
<dbReference type="OrthoDB" id="7283662at2"/>
<dbReference type="Proteomes" id="UP000321230">
    <property type="component" value="Unassembled WGS sequence"/>
</dbReference>
<dbReference type="EMBL" id="BJUZ01000001">
    <property type="protein sequence ID" value="GEK93167.1"/>
    <property type="molecule type" value="Genomic_DNA"/>
</dbReference>
<organism evidence="1 2">
    <name type="scientific">Gluconobacter wancherniae NBRC 103581</name>
    <dbReference type="NCBI Taxonomy" id="656744"/>
    <lineage>
        <taxon>Bacteria</taxon>
        <taxon>Pseudomonadati</taxon>
        <taxon>Pseudomonadota</taxon>
        <taxon>Alphaproteobacteria</taxon>
        <taxon>Acetobacterales</taxon>
        <taxon>Acetobacteraceae</taxon>
        <taxon>Gluconobacter</taxon>
    </lineage>
</organism>
<protein>
    <submittedName>
        <fullName evidence="1">Uncharacterized protein</fullName>
    </submittedName>
</protein>
<evidence type="ECO:0000313" key="1">
    <source>
        <dbReference type="EMBL" id="GEK93167.1"/>
    </source>
</evidence>
<reference evidence="1 2" key="1">
    <citation type="submission" date="2019-07" db="EMBL/GenBank/DDBJ databases">
        <title>Whole genome shotgun sequence of Gluconobacter wancherniae NBRC 103581.</title>
        <authorList>
            <person name="Hosoyama A."/>
            <person name="Uohara A."/>
            <person name="Ohji S."/>
            <person name="Ichikawa N."/>
        </authorList>
    </citation>
    <scope>NUCLEOTIDE SEQUENCE [LARGE SCALE GENOMIC DNA]</scope>
    <source>
        <strain evidence="1 2">NBRC 103581</strain>
    </source>
</reference>